<keyword evidence="3" id="KW-1185">Reference proteome</keyword>
<evidence type="ECO:0000313" key="2">
    <source>
        <dbReference type="EMBL" id="KAK7845097.1"/>
    </source>
</evidence>
<evidence type="ECO:0000256" key="1">
    <source>
        <dbReference type="SAM" id="MobiDB-lite"/>
    </source>
</evidence>
<dbReference type="Proteomes" id="UP000237347">
    <property type="component" value="Unassembled WGS sequence"/>
</dbReference>
<name>A0AAW0L1Y5_QUESU</name>
<evidence type="ECO:0000313" key="3">
    <source>
        <dbReference type="Proteomes" id="UP000237347"/>
    </source>
</evidence>
<sequence length="179" mass="20247">MRYRMRTGASILTTFHISTREPYVSHPGEVREFPQHLNSRNEQPHHSGLRQTEYDTGTSLPHGPGTDENVEEEMIRAAIEASKQDAERNYLNQLRSASNDSSGIGLLHNQHHPEDDDISRAISLSLKDSSGIGLLHNQHHPEDDDISRAISLSLKTAEQEMAIREQQVKKKIKELDLLI</sequence>
<accession>A0AAW0L1Y5</accession>
<dbReference type="AlphaFoldDB" id="A0AAW0L1Y5"/>
<gene>
    <name evidence="2" type="primary">PUX9</name>
    <name evidence="2" type="ORF">CFP56_010033</name>
</gene>
<proteinExistence type="predicted"/>
<comment type="caution">
    <text evidence="2">The sequence shown here is derived from an EMBL/GenBank/DDBJ whole genome shotgun (WGS) entry which is preliminary data.</text>
</comment>
<dbReference type="EMBL" id="PKMF04000175">
    <property type="protein sequence ID" value="KAK7845097.1"/>
    <property type="molecule type" value="Genomic_DNA"/>
</dbReference>
<dbReference type="Pfam" id="PF02809">
    <property type="entry name" value="UIM"/>
    <property type="match status" value="3"/>
</dbReference>
<feature type="region of interest" description="Disordered" evidence="1">
    <location>
        <begin position="38"/>
        <end position="66"/>
    </location>
</feature>
<reference evidence="2 3" key="1">
    <citation type="journal article" date="2018" name="Sci. Data">
        <title>The draft genome sequence of cork oak.</title>
        <authorList>
            <person name="Ramos A.M."/>
            <person name="Usie A."/>
            <person name="Barbosa P."/>
            <person name="Barros P.M."/>
            <person name="Capote T."/>
            <person name="Chaves I."/>
            <person name="Simoes F."/>
            <person name="Abreu I."/>
            <person name="Carrasquinho I."/>
            <person name="Faro C."/>
            <person name="Guimaraes J.B."/>
            <person name="Mendonca D."/>
            <person name="Nobrega F."/>
            <person name="Rodrigues L."/>
            <person name="Saibo N.J.M."/>
            <person name="Varela M.C."/>
            <person name="Egas C."/>
            <person name="Matos J."/>
            <person name="Miguel C.M."/>
            <person name="Oliveira M.M."/>
            <person name="Ricardo C.P."/>
            <person name="Goncalves S."/>
        </authorList>
    </citation>
    <scope>NUCLEOTIDE SEQUENCE [LARGE SCALE GENOMIC DNA]</scope>
    <source>
        <strain evidence="3">cv. HL8</strain>
    </source>
</reference>
<dbReference type="SMART" id="SM00726">
    <property type="entry name" value="UIM"/>
    <property type="match status" value="3"/>
</dbReference>
<dbReference type="PROSITE" id="PS50330">
    <property type="entry name" value="UIM"/>
    <property type="match status" value="1"/>
</dbReference>
<dbReference type="InterPro" id="IPR003903">
    <property type="entry name" value="UIM_dom"/>
</dbReference>
<organism evidence="2 3">
    <name type="scientific">Quercus suber</name>
    <name type="common">Cork oak</name>
    <dbReference type="NCBI Taxonomy" id="58331"/>
    <lineage>
        <taxon>Eukaryota</taxon>
        <taxon>Viridiplantae</taxon>
        <taxon>Streptophyta</taxon>
        <taxon>Embryophyta</taxon>
        <taxon>Tracheophyta</taxon>
        <taxon>Spermatophyta</taxon>
        <taxon>Magnoliopsida</taxon>
        <taxon>eudicotyledons</taxon>
        <taxon>Gunneridae</taxon>
        <taxon>Pentapetalae</taxon>
        <taxon>rosids</taxon>
        <taxon>fabids</taxon>
        <taxon>Fagales</taxon>
        <taxon>Fagaceae</taxon>
        <taxon>Quercus</taxon>
    </lineage>
</organism>
<protein>
    <submittedName>
        <fullName evidence="2">Plant ubx domain-containing protein 9</fullName>
    </submittedName>
</protein>